<dbReference type="EMBL" id="JACOGK010000039">
    <property type="protein sequence ID" value="MBC3537743.1"/>
    <property type="molecule type" value="Genomic_DNA"/>
</dbReference>
<comment type="cofactor">
    <cofactor evidence="2">
        <name>Mg(2+)</name>
        <dbReference type="ChEBI" id="CHEBI:18420"/>
    </cofactor>
</comment>
<organism evidence="10 11">
    <name type="scientific">Megasphaera hominis</name>
    <dbReference type="NCBI Taxonomy" id="159836"/>
    <lineage>
        <taxon>Bacteria</taxon>
        <taxon>Bacillati</taxon>
        <taxon>Bacillota</taxon>
        <taxon>Negativicutes</taxon>
        <taxon>Veillonellales</taxon>
        <taxon>Veillonellaceae</taxon>
        <taxon>Megasphaera</taxon>
    </lineage>
</organism>
<dbReference type="Proteomes" id="UP000606870">
    <property type="component" value="Unassembled WGS sequence"/>
</dbReference>
<keyword evidence="9" id="KW-0482">Metalloprotease</keyword>
<evidence type="ECO:0000256" key="3">
    <source>
        <dbReference type="ARBA" id="ARBA00001947"/>
    </source>
</evidence>
<dbReference type="RefSeq" id="WP_186504317.1">
    <property type="nucleotide sequence ID" value="NZ_JACOGK010000039.1"/>
</dbReference>
<protein>
    <submittedName>
        <fullName evidence="10">Aminopeptidase</fullName>
    </submittedName>
</protein>
<accession>A0ABR6VKY2</accession>
<evidence type="ECO:0000313" key="11">
    <source>
        <dbReference type="Proteomes" id="UP000606870"/>
    </source>
</evidence>
<dbReference type="GO" id="GO:0004177">
    <property type="term" value="F:aminopeptidase activity"/>
    <property type="evidence" value="ECO:0007669"/>
    <property type="project" value="UniProtKB-KW"/>
</dbReference>
<proteinExistence type="inferred from homology"/>
<evidence type="ECO:0000313" key="10">
    <source>
        <dbReference type="EMBL" id="MBC3537743.1"/>
    </source>
</evidence>
<evidence type="ECO:0000256" key="5">
    <source>
        <dbReference type="ARBA" id="ARBA00022438"/>
    </source>
</evidence>
<evidence type="ECO:0000256" key="2">
    <source>
        <dbReference type="ARBA" id="ARBA00001946"/>
    </source>
</evidence>
<dbReference type="SUPFAM" id="SSF144052">
    <property type="entry name" value="Thermophilic metalloprotease-like"/>
    <property type="match status" value="1"/>
</dbReference>
<dbReference type="InterPro" id="IPR035097">
    <property type="entry name" value="M29_N-terminal"/>
</dbReference>
<keyword evidence="7" id="KW-0479">Metal-binding</keyword>
<evidence type="ECO:0000256" key="9">
    <source>
        <dbReference type="ARBA" id="ARBA00023049"/>
    </source>
</evidence>
<evidence type="ECO:0000256" key="4">
    <source>
        <dbReference type="ARBA" id="ARBA00008236"/>
    </source>
</evidence>
<dbReference type="InterPro" id="IPR000787">
    <property type="entry name" value="Peptidase_M29"/>
</dbReference>
<reference evidence="10 11" key="1">
    <citation type="submission" date="2020-08" db="EMBL/GenBank/DDBJ databases">
        <authorList>
            <person name="Liu C."/>
            <person name="Sun Q."/>
        </authorList>
    </citation>
    <scope>NUCLEOTIDE SEQUENCE [LARGE SCALE GENOMIC DNA]</scope>
    <source>
        <strain evidence="10 11">NSJ-59</strain>
    </source>
</reference>
<keyword evidence="6" id="KW-0645">Protease</keyword>
<comment type="similarity">
    <text evidence="4">Belongs to the peptidase M29 family.</text>
</comment>
<dbReference type="InterPro" id="IPR052170">
    <property type="entry name" value="M29_Exopeptidase"/>
</dbReference>
<sequence>MTIEPTIESLLPGYAQVLLKKGINLQKGQILVIAAPVEASDFVTILSNAAYENGADQVVVNWRSDDLARLRYEHEKMENFTSLPDWRRDFSLYYYRKGAAFLSLIAANPYLMDGIDTKKIFAWQKASNEALKEYVNGVMASKTTWLVASVPSLVWARILYPDQSDEDAYNSLWRQILASSRADGADPLADWDQHLANLKKRRDWLTQEHFAKLHYTNSKGTDLTITLPARHIWQGGAEETTSHILFNANIPTEEVYTAPQADGVDGIVYNAKPLVYNGNVIDDFCLTFKNGHVTDIHAGQGEDVLKQLISVDENAGRLGEVALIPYHSPISLSNILFYETLFDENASCHLALGKAYPTCLAGGPDMDDDALQANGLNESVIHVDFMVGTDDLSITGIKEDGTEIPVFRNGDWA</sequence>
<comment type="cofactor">
    <cofactor evidence="1">
        <name>Co(2+)</name>
        <dbReference type="ChEBI" id="CHEBI:48828"/>
    </cofactor>
</comment>
<name>A0ABR6VKY2_9FIRM</name>
<evidence type="ECO:0000256" key="7">
    <source>
        <dbReference type="ARBA" id="ARBA00022723"/>
    </source>
</evidence>
<gene>
    <name evidence="10" type="ORF">H8J70_10875</name>
</gene>
<keyword evidence="11" id="KW-1185">Reference proteome</keyword>
<keyword evidence="8" id="KW-0378">Hydrolase</keyword>
<comment type="cofactor">
    <cofactor evidence="3">
        <name>Zn(2+)</name>
        <dbReference type="ChEBI" id="CHEBI:29105"/>
    </cofactor>
</comment>
<evidence type="ECO:0000256" key="6">
    <source>
        <dbReference type="ARBA" id="ARBA00022670"/>
    </source>
</evidence>
<dbReference type="PANTHER" id="PTHR34448">
    <property type="entry name" value="AMINOPEPTIDASE"/>
    <property type="match status" value="1"/>
</dbReference>
<dbReference type="PRINTS" id="PR00919">
    <property type="entry name" value="THERMOPTASE"/>
</dbReference>
<evidence type="ECO:0000256" key="8">
    <source>
        <dbReference type="ARBA" id="ARBA00022801"/>
    </source>
</evidence>
<keyword evidence="5 10" id="KW-0031">Aminopeptidase</keyword>
<evidence type="ECO:0000256" key="1">
    <source>
        <dbReference type="ARBA" id="ARBA00001941"/>
    </source>
</evidence>
<dbReference type="Pfam" id="PF02073">
    <property type="entry name" value="Peptidase_M29"/>
    <property type="match status" value="1"/>
</dbReference>
<dbReference type="Gene3D" id="3.40.1830.10">
    <property type="entry name" value="Thermophilic metalloprotease (M29)"/>
    <property type="match status" value="1"/>
</dbReference>
<dbReference type="PANTHER" id="PTHR34448:SF3">
    <property type="entry name" value="AMINOPEPTIDASE AMPS"/>
    <property type="match status" value="1"/>
</dbReference>
<comment type="caution">
    <text evidence="10">The sequence shown here is derived from an EMBL/GenBank/DDBJ whole genome shotgun (WGS) entry which is preliminary data.</text>
</comment>